<sequence>MYFTSSLLLLASAAIIGVTTAADIAIPTFNPKICPIRCPDGHVIRDPCGTVYIRDPCWNHQTKPKLCTHTCPDGYIYTDVCGTVYVRDPCADHQKPEESGGVCAWKCKDGTVLVFSCSINFIQDPCVAAGHGGAVQGPTPQKG</sequence>
<feature type="signal peptide" evidence="1">
    <location>
        <begin position="1"/>
        <end position="21"/>
    </location>
</feature>
<reference evidence="2 3" key="1">
    <citation type="submission" date="2019-04" db="EMBL/GenBank/DDBJ databases">
        <title>Comparative genomics and transcriptomics to analyze fruiting body development in filamentous ascomycetes.</title>
        <authorList>
            <consortium name="DOE Joint Genome Institute"/>
            <person name="Lutkenhaus R."/>
            <person name="Traeger S."/>
            <person name="Breuer J."/>
            <person name="Kuo A."/>
            <person name="Lipzen A."/>
            <person name="Pangilinan J."/>
            <person name="Dilworth D."/>
            <person name="Sandor L."/>
            <person name="Poggeler S."/>
            <person name="Barry K."/>
            <person name="Grigoriev I.V."/>
            <person name="Nowrousian M."/>
        </authorList>
    </citation>
    <scope>NUCLEOTIDE SEQUENCE [LARGE SCALE GENOMIC DNA]</scope>
    <source>
        <strain evidence="2 3">CBS 389.68</strain>
    </source>
</reference>
<keyword evidence="3" id="KW-1185">Reference proteome</keyword>
<dbReference type="EMBL" id="ML220121">
    <property type="protein sequence ID" value="TGZ81107.1"/>
    <property type="molecule type" value="Genomic_DNA"/>
</dbReference>
<proteinExistence type="predicted"/>
<dbReference type="AlphaFoldDB" id="A0A4S2MWV7"/>
<evidence type="ECO:0000256" key="1">
    <source>
        <dbReference type="SAM" id="SignalP"/>
    </source>
</evidence>
<dbReference type="InParanoid" id="A0A4S2MWV7"/>
<evidence type="ECO:0000313" key="2">
    <source>
        <dbReference type="EMBL" id="TGZ81107.1"/>
    </source>
</evidence>
<evidence type="ECO:0000313" key="3">
    <source>
        <dbReference type="Proteomes" id="UP000298138"/>
    </source>
</evidence>
<name>A0A4S2MWV7_9PEZI</name>
<protein>
    <submittedName>
        <fullName evidence="2">Uncharacterized protein</fullName>
    </submittedName>
</protein>
<keyword evidence="1" id="KW-0732">Signal</keyword>
<dbReference type="Proteomes" id="UP000298138">
    <property type="component" value="Unassembled WGS sequence"/>
</dbReference>
<accession>A0A4S2MWV7</accession>
<organism evidence="2 3">
    <name type="scientific">Ascodesmis nigricans</name>
    <dbReference type="NCBI Taxonomy" id="341454"/>
    <lineage>
        <taxon>Eukaryota</taxon>
        <taxon>Fungi</taxon>
        <taxon>Dikarya</taxon>
        <taxon>Ascomycota</taxon>
        <taxon>Pezizomycotina</taxon>
        <taxon>Pezizomycetes</taxon>
        <taxon>Pezizales</taxon>
        <taxon>Ascodesmidaceae</taxon>
        <taxon>Ascodesmis</taxon>
    </lineage>
</organism>
<gene>
    <name evidence="2" type="ORF">EX30DRAFT_371787</name>
</gene>
<feature type="chain" id="PRO_5021014830" evidence="1">
    <location>
        <begin position="22"/>
        <end position="143"/>
    </location>
</feature>